<gene>
    <name evidence="2" type="ORF">MUN80_13095</name>
</gene>
<protein>
    <submittedName>
        <fullName evidence="2">Uncharacterized protein</fullName>
    </submittedName>
</protein>
<dbReference type="Proteomes" id="UP000831785">
    <property type="component" value="Chromosome"/>
</dbReference>
<feature type="compositionally biased region" description="Acidic residues" evidence="1">
    <location>
        <begin position="30"/>
        <end position="40"/>
    </location>
</feature>
<feature type="region of interest" description="Disordered" evidence="1">
    <location>
        <begin position="14"/>
        <end position="63"/>
    </location>
</feature>
<organism evidence="2 3">
    <name type="scientific">Hymenobacter cellulosivorans</name>
    <dbReference type="NCBI Taxonomy" id="2932249"/>
    <lineage>
        <taxon>Bacteria</taxon>
        <taxon>Pseudomonadati</taxon>
        <taxon>Bacteroidota</taxon>
        <taxon>Cytophagia</taxon>
        <taxon>Cytophagales</taxon>
        <taxon>Hymenobacteraceae</taxon>
        <taxon>Hymenobacter</taxon>
    </lineage>
</organism>
<evidence type="ECO:0000313" key="2">
    <source>
        <dbReference type="EMBL" id="UOQ50696.1"/>
    </source>
</evidence>
<dbReference type="RefSeq" id="WP_244713446.1">
    <property type="nucleotide sequence ID" value="NZ_CP095049.1"/>
</dbReference>
<feature type="compositionally biased region" description="Acidic residues" evidence="1">
    <location>
        <begin position="53"/>
        <end position="63"/>
    </location>
</feature>
<proteinExistence type="predicted"/>
<name>A0ABY4F8A5_9BACT</name>
<feature type="compositionally biased region" description="Basic and acidic residues" evidence="1">
    <location>
        <begin position="15"/>
        <end position="29"/>
    </location>
</feature>
<keyword evidence="3" id="KW-1185">Reference proteome</keyword>
<accession>A0ABY4F8A5</accession>
<sequence>MNPDRQEAYYNYLDKQQKHEDQERHRAVNDGDDLSDEETPDSILKDMYPNQNQDEEIEFDNYD</sequence>
<dbReference type="EMBL" id="CP095049">
    <property type="protein sequence ID" value="UOQ50696.1"/>
    <property type="molecule type" value="Genomic_DNA"/>
</dbReference>
<evidence type="ECO:0000256" key="1">
    <source>
        <dbReference type="SAM" id="MobiDB-lite"/>
    </source>
</evidence>
<reference evidence="2 3" key="1">
    <citation type="submission" date="2022-04" db="EMBL/GenBank/DDBJ databases">
        <title>Hymenobacter sp. isolated from the air.</title>
        <authorList>
            <person name="Won M."/>
            <person name="Lee C.-M."/>
            <person name="Woen H.-Y."/>
            <person name="Kwon S.-W."/>
        </authorList>
    </citation>
    <scope>NUCLEOTIDE SEQUENCE [LARGE SCALE GENOMIC DNA]</scope>
    <source>
        <strain evidence="3">5116 S-27</strain>
    </source>
</reference>
<evidence type="ECO:0000313" key="3">
    <source>
        <dbReference type="Proteomes" id="UP000831785"/>
    </source>
</evidence>